<dbReference type="PRINTS" id="PR00344">
    <property type="entry name" value="BCTRLSENSOR"/>
</dbReference>
<keyword evidence="3" id="KW-0597">Phosphoprotein</keyword>
<dbReference type="InterPro" id="IPR035965">
    <property type="entry name" value="PAS-like_dom_sf"/>
</dbReference>
<evidence type="ECO:0000259" key="9">
    <source>
        <dbReference type="PROSITE" id="PS50112"/>
    </source>
</evidence>
<dbReference type="SMART" id="SM00091">
    <property type="entry name" value="PAS"/>
    <property type="match status" value="3"/>
</dbReference>
<dbReference type="CDD" id="cd16922">
    <property type="entry name" value="HATPase_EvgS-ArcB-TorS-like"/>
    <property type="match status" value="1"/>
</dbReference>
<dbReference type="InterPro" id="IPR036890">
    <property type="entry name" value="HATPase_C_sf"/>
</dbReference>
<dbReference type="EMBL" id="CP120733">
    <property type="protein sequence ID" value="WFD08924.1"/>
    <property type="molecule type" value="Genomic_DNA"/>
</dbReference>
<dbReference type="SUPFAM" id="SSF55874">
    <property type="entry name" value="ATPase domain of HSP90 chaperone/DNA topoisomerase II/histidine kinase"/>
    <property type="match status" value="1"/>
</dbReference>
<dbReference type="Pfam" id="PF13188">
    <property type="entry name" value="PAS_8"/>
    <property type="match status" value="1"/>
</dbReference>
<dbReference type="PANTHER" id="PTHR43047:SF72">
    <property type="entry name" value="OSMOSENSING HISTIDINE PROTEIN KINASE SLN1"/>
    <property type="match status" value="1"/>
</dbReference>
<dbReference type="CDD" id="cd00082">
    <property type="entry name" value="HisKA"/>
    <property type="match status" value="1"/>
</dbReference>
<keyword evidence="7" id="KW-0175">Coiled coil</keyword>
<dbReference type="SMART" id="SM00388">
    <property type="entry name" value="HisKA"/>
    <property type="match status" value="1"/>
</dbReference>
<dbReference type="InterPro" id="IPR005467">
    <property type="entry name" value="His_kinase_dom"/>
</dbReference>
<evidence type="ECO:0000256" key="5">
    <source>
        <dbReference type="ARBA" id="ARBA00022777"/>
    </source>
</evidence>
<dbReference type="Pfam" id="PF00989">
    <property type="entry name" value="PAS"/>
    <property type="match status" value="1"/>
</dbReference>
<keyword evidence="10" id="KW-0067">ATP-binding</keyword>
<evidence type="ECO:0000256" key="3">
    <source>
        <dbReference type="ARBA" id="ARBA00022553"/>
    </source>
</evidence>
<reference evidence="10 11" key="1">
    <citation type="submission" date="2023-03" db="EMBL/GenBank/DDBJ databases">
        <title>Complete genome sequence of Tepidibacter sp. SWIR-1, isolated from a deep-sea hydrothermal vent.</title>
        <authorList>
            <person name="Li X."/>
        </authorList>
    </citation>
    <scope>NUCLEOTIDE SEQUENCE [LARGE SCALE GENOMIC DNA]</scope>
    <source>
        <strain evidence="10 11">SWIR-1</strain>
    </source>
</reference>
<dbReference type="InterPro" id="IPR036097">
    <property type="entry name" value="HisK_dim/P_sf"/>
</dbReference>
<name>A0ABY8EAV1_9FIRM</name>
<evidence type="ECO:0000259" key="8">
    <source>
        <dbReference type="PROSITE" id="PS50109"/>
    </source>
</evidence>
<organism evidence="10 11">
    <name type="scientific">Tepidibacter hydrothermalis</name>
    <dbReference type="NCBI Taxonomy" id="3036126"/>
    <lineage>
        <taxon>Bacteria</taxon>
        <taxon>Bacillati</taxon>
        <taxon>Bacillota</taxon>
        <taxon>Clostridia</taxon>
        <taxon>Peptostreptococcales</taxon>
        <taxon>Peptostreptococcaceae</taxon>
        <taxon>Tepidibacter</taxon>
    </lineage>
</organism>
<dbReference type="InterPro" id="IPR004358">
    <property type="entry name" value="Sig_transdc_His_kin-like_C"/>
</dbReference>
<dbReference type="RefSeq" id="WP_277730843.1">
    <property type="nucleotide sequence ID" value="NZ_CP120733.1"/>
</dbReference>
<evidence type="ECO:0000313" key="11">
    <source>
        <dbReference type="Proteomes" id="UP001222800"/>
    </source>
</evidence>
<dbReference type="Gene3D" id="3.30.565.10">
    <property type="entry name" value="Histidine kinase-like ATPase, C-terminal domain"/>
    <property type="match status" value="1"/>
</dbReference>
<dbReference type="SUPFAM" id="SSF47384">
    <property type="entry name" value="Homodimeric domain of signal transducing histidine kinase"/>
    <property type="match status" value="1"/>
</dbReference>
<dbReference type="InterPro" id="IPR003661">
    <property type="entry name" value="HisK_dim/P_dom"/>
</dbReference>
<dbReference type="CDD" id="cd00130">
    <property type="entry name" value="PAS"/>
    <property type="match status" value="1"/>
</dbReference>
<dbReference type="PROSITE" id="PS50112">
    <property type="entry name" value="PAS"/>
    <property type="match status" value="1"/>
</dbReference>
<dbReference type="SUPFAM" id="SSF55785">
    <property type="entry name" value="PYP-like sensor domain (PAS domain)"/>
    <property type="match status" value="2"/>
</dbReference>
<dbReference type="Pfam" id="PF02518">
    <property type="entry name" value="HATPase_c"/>
    <property type="match status" value="1"/>
</dbReference>
<accession>A0ABY8EAV1</accession>
<proteinExistence type="predicted"/>
<dbReference type="Proteomes" id="UP001222800">
    <property type="component" value="Chromosome"/>
</dbReference>
<dbReference type="SMART" id="SM00387">
    <property type="entry name" value="HATPase_c"/>
    <property type="match status" value="1"/>
</dbReference>
<protein>
    <recommendedName>
        <fullName evidence="2">histidine kinase</fullName>
        <ecNumber evidence="2">2.7.13.3</ecNumber>
    </recommendedName>
</protein>
<dbReference type="InterPro" id="IPR000014">
    <property type="entry name" value="PAS"/>
</dbReference>
<feature type="domain" description="Histidine kinase" evidence="8">
    <location>
        <begin position="388"/>
        <end position="611"/>
    </location>
</feature>
<keyword evidence="4" id="KW-0808">Transferase</keyword>
<evidence type="ECO:0000256" key="7">
    <source>
        <dbReference type="SAM" id="Coils"/>
    </source>
</evidence>
<evidence type="ECO:0000313" key="10">
    <source>
        <dbReference type="EMBL" id="WFD08924.1"/>
    </source>
</evidence>
<keyword evidence="5" id="KW-0418">Kinase</keyword>
<dbReference type="PANTHER" id="PTHR43047">
    <property type="entry name" value="TWO-COMPONENT HISTIDINE PROTEIN KINASE"/>
    <property type="match status" value="1"/>
</dbReference>
<keyword evidence="10" id="KW-0547">Nucleotide-binding</keyword>
<evidence type="ECO:0000256" key="6">
    <source>
        <dbReference type="ARBA" id="ARBA00023012"/>
    </source>
</evidence>
<dbReference type="InterPro" id="IPR013767">
    <property type="entry name" value="PAS_fold"/>
</dbReference>
<sequence>MFCNNVQIKTIFDNVPIPIIVFDDNNEIVDINLEAIDTFNNINIKGECVNKYIEEWLKEELIDLKNDEAKESLGLEKMFKINDKYLYFKIKLKKVDKNIIVVLNDITTCKQIEIELKESKQRFCSVFQNMPIMMDVIDENDNIVIWNKECEIVTGYSKDEIVSETLIWDKLYPDKDYREKILNQIREMDCNFRDLEYDVVCKDGSTKTISWFNISKEFSVQGWHSWAFGIDVTNRKNTEEKLRKKTEEIEKIFEALPDLYFRIDSKGIILDCKVGIHSDFDIVTQDCIGHALKDEVPQEIKLFFNKIIDEVFETNNLIEKEFSVEEKGKLKYFESRLIPLTTEEIIIIVRDISKRKLTEKAKKNAEENMKLLNKAIEYERLRTEFFANISHEFRTPINVILGAIQLTEIYLSNMSDLKYYEKLINMNKSMKQNCYRLIRLVNNLIDITKIDSGFLELNLANYDIVKIVKDITFSISEFVKFKSLDLEFCSDLNKKIIACDPDKIERILLNLLSNAIKFTRVGDKISINIKEEYGELIISIKDTGIGIKKENLEIIFERFRQVNKSLTRENEGSGIGLSLVKLLVEMHGGTIAVKSEYEKGSEFIVKLPIKLIEDSAYNNPLKNIESNKVEKISVEFSDIYF</sequence>
<evidence type="ECO:0000256" key="2">
    <source>
        <dbReference type="ARBA" id="ARBA00012438"/>
    </source>
</evidence>
<dbReference type="NCBIfam" id="TIGR00229">
    <property type="entry name" value="sensory_box"/>
    <property type="match status" value="1"/>
</dbReference>
<evidence type="ECO:0000256" key="1">
    <source>
        <dbReference type="ARBA" id="ARBA00000085"/>
    </source>
</evidence>
<keyword evidence="6" id="KW-0902">Two-component regulatory system</keyword>
<feature type="coiled-coil region" evidence="7">
    <location>
        <begin position="354"/>
        <end position="382"/>
    </location>
</feature>
<dbReference type="Gene3D" id="1.10.287.130">
    <property type="match status" value="1"/>
</dbReference>
<dbReference type="PROSITE" id="PS50109">
    <property type="entry name" value="HIS_KIN"/>
    <property type="match status" value="1"/>
</dbReference>
<dbReference type="Pfam" id="PF00512">
    <property type="entry name" value="HisKA"/>
    <property type="match status" value="1"/>
</dbReference>
<dbReference type="EC" id="2.7.13.3" evidence="2"/>
<dbReference type="Gene3D" id="3.30.450.20">
    <property type="entry name" value="PAS domain"/>
    <property type="match status" value="2"/>
</dbReference>
<feature type="domain" description="PAS" evidence="9">
    <location>
        <begin position="119"/>
        <end position="174"/>
    </location>
</feature>
<keyword evidence="11" id="KW-1185">Reference proteome</keyword>
<dbReference type="InterPro" id="IPR003594">
    <property type="entry name" value="HATPase_dom"/>
</dbReference>
<comment type="catalytic activity">
    <reaction evidence="1">
        <text>ATP + protein L-histidine = ADP + protein N-phospho-L-histidine.</text>
        <dbReference type="EC" id="2.7.13.3"/>
    </reaction>
</comment>
<dbReference type="GO" id="GO:0005524">
    <property type="term" value="F:ATP binding"/>
    <property type="evidence" value="ECO:0007669"/>
    <property type="project" value="UniProtKB-KW"/>
</dbReference>
<evidence type="ECO:0000256" key="4">
    <source>
        <dbReference type="ARBA" id="ARBA00022679"/>
    </source>
</evidence>
<gene>
    <name evidence="10" type="ORF">P4S50_11045</name>
</gene>